<organism evidence="2 3">
    <name type="scientific">Sphagnum jensenii</name>
    <dbReference type="NCBI Taxonomy" id="128206"/>
    <lineage>
        <taxon>Eukaryota</taxon>
        <taxon>Viridiplantae</taxon>
        <taxon>Streptophyta</taxon>
        <taxon>Embryophyta</taxon>
        <taxon>Bryophyta</taxon>
        <taxon>Sphagnophytina</taxon>
        <taxon>Sphagnopsida</taxon>
        <taxon>Sphagnales</taxon>
        <taxon>Sphagnaceae</taxon>
        <taxon>Sphagnum</taxon>
    </lineage>
</organism>
<evidence type="ECO:0000313" key="2">
    <source>
        <dbReference type="EMBL" id="CAK9253498.1"/>
    </source>
</evidence>
<keyword evidence="3" id="KW-1185">Reference proteome</keyword>
<sequence>MCGRGSDRVRHSVTAHRIGHRNFRIFALADAAFFTSIALITGGLLYYVKAMLLLPEAIGTAMLAVMVLVTLALYPGGQCTREKDQQKEIDGRLFLLYGICIWLYLLVGALPHHSYITSCDADGRIRHPI</sequence>
<accession>A0ABP0VHY5</accession>
<gene>
    <name evidence="2" type="ORF">CSSPJE1EN1_LOCUS28876</name>
</gene>
<comment type="caution">
    <text evidence="2">The sequence shown here is derived from an EMBL/GenBank/DDBJ whole genome shotgun (WGS) entry which is preliminary data.</text>
</comment>
<keyword evidence="1" id="KW-1133">Transmembrane helix</keyword>
<feature type="transmembrane region" description="Helical" evidence="1">
    <location>
        <begin position="53"/>
        <end position="74"/>
    </location>
</feature>
<feature type="transmembrane region" description="Helical" evidence="1">
    <location>
        <begin position="94"/>
        <end position="111"/>
    </location>
</feature>
<dbReference type="EMBL" id="CAXAQS010000873">
    <property type="protein sequence ID" value="CAK9253498.1"/>
    <property type="molecule type" value="Genomic_DNA"/>
</dbReference>
<protein>
    <submittedName>
        <fullName evidence="2">Uncharacterized protein</fullName>
    </submittedName>
</protein>
<dbReference type="Proteomes" id="UP001497444">
    <property type="component" value="Unassembled WGS sequence"/>
</dbReference>
<evidence type="ECO:0000256" key="1">
    <source>
        <dbReference type="SAM" id="Phobius"/>
    </source>
</evidence>
<feature type="transmembrane region" description="Helical" evidence="1">
    <location>
        <begin position="25"/>
        <end position="47"/>
    </location>
</feature>
<name>A0ABP0VHY5_9BRYO</name>
<reference evidence="2" key="1">
    <citation type="submission" date="2024-02" db="EMBL/GenBank/DDBJ databases">
        <authorList>
            <consortium name="ELIXIR-Norway"/>
            <consortium name="Elixir Norway"/>
        </authorList>
    </citation>
    <scope>NUCLEOTIDE SEQUENCE</scope>
</reference>
<evidence type="ECO:0000313" key="3">
    <source>
        <dbReference type="Proteomes" id="UP001497444"/>
    </source>
</evidence>
<proteinExistence type="predicted"/>
<keyword evidence="1" id="KW-0472">Membrane</keyword>
<keyword evidence="1" id="KW-0812">Transmembrane</keyword>